<dbReference type="HOGENOM" id="CLU_003827_9_1_1"/>
<comment type="subcellular location">
    <subcellularLocation>
        <location evidence="2">Membrane</location>
    </subcellularLocation>
</comment>
<dbReference type="InterPro" id="IPR001834">
    <property type="entry name" value="CBR-like"/>
</dbReference>
<evidence type="ECO:0000313" key="12">
    <source>
        <dbReference type="Proteomes" id="UP000027920"/>
    </source>
</evidence>
<evidence type="ECO:0000259" key="10">
    <source>
        <dbReference type="PROSITE" id="PS51384"/>
    </source>
</evidence>
<feature type="binding site" evidence="9">
    <location>
        <position position="112"/>
    </location>
    <ligand>
        <name>FAD</name>
        <dbReference type="ChEBI" id="CHEBI:57692"/>
    </ligand>
</feature>
<feature type="binding site" evidence="9">
    <location>
        <position position="131"/>
    </location>
    <ligand>
        <name>FAD</name>
        <dbReference type="ChEBI" id="CHEBI:57692"/>
    </ligand>
</feature>
<proteinExistence type="inferred from homology"/>
<dbReference type="Pfam" id="PF00175">
    <property type="entry name" value="NAD_binding_1"/>
    <property type="match status" value="1"/>
</dbReference>
<keyword evidence="8" id="KW-0472">Membrane</keyword>
<dbReference type="VEuPathDB" id="FungiDB:A1O9_06443"/>
<evidence type="ECO:0000256" key="7">
    <source>
        <dbReference type="ARBA" id="ARBA00023027"/>
    </source>
</evidence>
<dbReference type="RefSeq" id="XP_013261107.1">
    <property type="nucleotide sequence ID" value="XM_013405653.1"/>
</dbReference>
<comment type="similarity">
    <text evidence="3">Belongs to the flavoprotein pyridine nucleotide cytochrome reductase family.</text>
</comment>
<feature type="binding site" evidence="9">
    <location>
        <position position="179"/>
    </location>
    <ligand>
        <name>FAD</name>
        <dbReference type="ChEBI" id="CHEBI:57692"/>
    </ligand>
</feature>
<keyword evidence="5 9" id="KW-0274">FAD</keyword>
<dbReference type="OrthoDB" id="432685at2759"/>
<organism evidence="11 12">
    <name type="scientific">Exophiala aquamarina CBS 119918</name>
    <dbReference type="NCBI Taxonomy" id="1182545"/>
    <lineage>
        <taxon>Eukaryota</taxon>
        <taxon>Fungi</taxon>
        <taxon>Dikarya</taxon>
        <taxon>Ascomycota</taxon>
        <taxon>Pezizomycotina</taxon>
        <taxon>Eurotiomycetes</taxon>
        <taxon>Chaetothyriomycetidae</taxon>
        <taxon>Chaetothyriales</taxon>
        <taxon>Herpotrichiellaceae</taxon>
        <taxon>Exophiala</taxon>
    </lineage>
</organism>
<dbReference type="InterPro" id="IPR017927">
    <property type="entry name" value="FAD-bd_FR_type"/>
</dbReference>
<keyword evidence="12" id="KW-1185">Reference proteome</keyword>
<dbReference type="InterPro" id="IPR039261">
    <property type="entry name" value="FNR_nucleotide-bd"/>
</dbReference>
<dbReference type="SUPFAM" id="SSF52343">
    <property type="entry name" value="Ferredoxin reductase-like, C-terminal NADP-linked domain"/>
    <property type="match status" value="1"/>
</dbReference>
<dbReference type="Pfam" id="PF00970">
    <property type="entry name" value="FAD_binding_6"/>
    <property type="match status" value="1"/>
</dbReference>
<accession>A0A072PFG7</accession>
<evidence type="ECO:0000256" key="5">
    <source>
        <dbReference type="ARBA" id="ARBA00022827"/>
    </source>
</evidence>
<evidence type="ECO:0000256" key="1">
    <source>
        <dbReference type="ARBA" id="ARBA00001974"/>
    </source>
</evidence>
<reference evidence="11 12" key="1">
    <citation type="submission" date="2013-03" db="EMBL/GenBank/DDBJ databases">
        <title>The Genome Sequence of Exophiala aquamarina CBS 119918.</title>
        <authorList>
            <consortium name="The Broad Institute Genomics Platform"/>
            <person name="Cuomo C."/>
            <person name="de Hoog S."/>
            <person name="Gorbushina A."/>
            <person name="Walker B."/>
            <person name="Young S.K."/>
            <person name="Zeng Q."/>
            <person name="Gargeya S."/>
            <person name="Fitzgerald M."/>
            <person name="Haas B."/>
            <person name="Abouelleil A."/>
            <person name="Allen A.W."/>
            <person name="Alvarado L."/>
            <person name="Arachchi H.M."/>
            <person name="Berlin A.M."/>
            <person name="Chapman S.B."/>
            <person name="Gainer-Dewar J."/>
            <person name="Goldberg J."/>
            <person name="Griggs A."/>
            <person name="Gujja S."/>
            <person name="Hansen M."/>
            <person name="Howarth C."/>
            <person name="Imamovic A."/>
            <person name="Ireland A."/>
            <person name="Larimer J."/>
            <person name="McCowan C."/>
            <person name="Murphy C."/>
            <person name="Pearson M."/>
            <person name="Poon T.W."/>
            <person name="Priest M."/>
            <person name="Roberts A."/>
            <person name="Saif S."/>
            <person name="Shea T."/>
            <person name="Sisk P."/>
            <person name="Sykes S."/>
            <person name="Wortman J."/>
            <person name="Nusbaum C."/>
            <person name="Birren B."/>
        </authorList>
    </citation>
    <scope>NUCLEOTIDE SEQUENCE [LARGE SCALE GENOMIC DNA]</scope>
    <source>
        <strain evidence="11 12">CBS 119918</strain>
    </source>
</reference>
<dbReference type="Proteomes" id="UP000027920">
    <property type="component" value="Unassembled WGS sequence"/>
</dbReference>
<evidence type="ECO:0000256" key="6">
    <source>
        <dbReference type="ARBA" id="ARBA00023002"/>
    </source>
</evidence>
<dbReference type="GeneID" id="25281360"/>
<evidence type="ECO:0000256" key="9">
    <source>
        <dbReference type="PIRSR" id="PIRSR601834-1"/>
    </source>
</evidence>
<dbReference type="EMBL" id="AMGV01000004">
    <property type="protein sequence ID" value="KEF58517.1"/>
    <property type="molecule type" value="Genomic_DNA"/>
</dbReference>
<dbReference type="PANTHER" id="PTHR19370:SF101">
    <property type="entry name" value="NADH-CYTOCHROME B5 REDUCTASE"/>
    <property type="match status" value="1"/>
</dbReference>
<keyword evidence="7" id="KW-0520">NAD</keyword>
<evidence type="ECO:0000256" key="3">
    <source>
        <dbReference type="ARBA" id="ARBA00006105"/>
    </source>
</evidence>
<dbReference type="PRINTS" id="PR00406">
    <property type="entry name" value="CYTB5RDTASE"/>
</dbReference>
<dbReference type="CDD" id="cd06183">
    <property type="entry name" value="cyt_b5_reduct_like"/>
    <property type="match status" value="1"/>
</dbReference>
<evidence type="ECO:0000256" key="8">
    <source>
        <dbReference type="ARBA" id="ARBA00023136"/>
    </source>
</evidence>
<feature type="binding site" evidence="9">
    <location>
        <position position="137"/>
    </location>
    <ligand>
        <name>FAD</name>
        <dbReference type="ChEBI" id="CHEBI:57692"/>
    </ligand>
</feature>
<feature type="domain" description="FAD-binding FR-type" evidence="10">
    <location>
        <begin position="58"/>
        <end position="170"/>
    </location>
</feature>
<dbReference type="AlphaFoldDB" id="A0A072PFG7"/>
<dbReference type="InterPro" id="IPR008333">
    <property type="entry name" value="Cbr1-like_FAD-bd_dom"/>
</dbReference>
<keyword evidence="6" id="KW-0560">Oxidoreductase</keyword>
<feature type="binding site" evidence="9">
    <location>
        <position position="114"/>
    </location>
    <ligand>
        <name>FAD</name>
        <dbReference type="ChEBI" id="CHEBI:57692"/>
    </ligand>
</feature>
<dbReference type="GO" id="GO:0006696">
    <property type="term" value="P:ergosterol biosynthetic process"/>
    <property type="evidence" value="ECO:0007669"/>
    <property type="project" value="TreeGrafter"/>
</dbReference>
<dbReference type="Gene3D" id="2.40.30.10">
    <property type="entry name" value="Translation factors"/>
    <property type="match status" value="1"/>
</dbReference>
<feature type="binding site" evidence="9">
    <location>
        <position position="113"/>
    </location>
    <ligand>
        <name>FAD</name>
        <dbReference type="ChEBI" id="CHEBI:57692"/>
    </ligand>
</feature>
<dbReference type="Gene3D" id="3.40.50.80">
    <property type="entry name" value="Nucleotide-binding domain of ferredoxin-NADP reductase (FNR) module"/>
    <property type="match status" value="1"/>
</dbReference>
<dbReference type="GO" id="GO:0004128">
    <property type="term" value="F:cytochrome-b5 reductase activity, acting on NAD(P)H"/>
    <property type="evidence" value="ECO:0007669"/>
    <property type="project" value="TreeGrafter"/>
</dbReference>
<dbReference type="STRING" id="1182545.A0A072PFG7"/>
<protein>
    <recommendedName>
        <fullName evidence="10">FAD-binding FR-type domain-containing protein</fullName>
    </recommendedName>
</protein>
<feature type="binding site" evidence="9">
    <location>
        <position position="139"/>
    </location>
    <ligand>
        <name>FAD</name>
        <dbReference type="ChEBI" id="CHEBI:57692"/>
    </ligand>
</feature>
<evidence type="ECO:0000256" key="4">
    <source>
        <dbReference type="ARBA" id="ARBA00022630"/>
    </source>
</evidence>
<comment type="caution">
    <text evidence="11">The sequence shown here is derived from an EMBL/GenBank/DDBJ whole genome shotgun (WGS) entry which is preliminary data.</text>
</comment>
<dbReference type="GO" id="GO:0016020">
    <property type="term" value="C:membrane"/>
    <property type="evidence" value="ECO:0007669"/>
    <property type="project" value="UniProtKB-SubCell"/>
</dbReference>
<keyword evidence="4 9" id="KW-0285">Flavoprotein</keyword>
<dbReference type="PROSITE" id="PS51384">
    <property type="entry name" value="FAD_FR"/>
    <property type="match status" value="1"/>
</dbReference>
<evidence type="ECO:0000256" key="2">
    <source>
        <dbReference type="ARBA" id="ARBA00004370"/>
    </source>
</evidence>
<sequence>MSAYLRPTVKVASATVLGAGLAYTGYRYWNTTHFFFSTAHAESPASDPTAASRKMEWKGFTELKLLQSEMINHNVKRLTFALPDDQTVTGISPITSLLTRHTPEGAFIPVFRPYTPVSDSDLPGTVTFMVKKYPNGKGSGKMHSLKPGDSMKFKPLHEFDYKPNQFSNMTFIAGGSGITPIYQLTRSILNNRDDKTKIALVYANNTEEDILLRKEFDELAQKYPDRFQRLYTVSKLSPSTDGQVEQGYVSKEMLAKVMPHKLKVSNTKVLVSGPPPMVEAIAGAKGGFGWTQGSIGGILGELGYTKEDVHKF</sequence>
<dbReference type="InterPro" id="IPR017938">
    <property type="entry name" value="Riboflavin_synthase-like_b-brl"/>
</dbReference>
<evidence type="ECO:0000313" key="11">
    <source>
        <dbReference type="EMBL" id="KEF58517.1"/>
    </source>
</evidence>
<gene>
    <name evidence="11" type="ORF">A1O9_06443</name>
</gene>
<dbReference type="SUPFAM" id="SSF63380">
    <property type="entry name" value="Riboflavin synthase domain-like"/>
    <property type="match status" value="1"/>
</dbReference>
<dbReference type="FunFam" id="3.40.50.80:FF:000009">
    <property type="entry name" value="NADH-cytochrome b5 reductase"/>
    <property type="match status" value="1"/>
</dbReference>
<dbReference type="PANTHER" id="PTHR19370">
    <property type="entry name" value="NADH-CYTOCHROME B5 REDUCTASE"/>
    <property type="match status" value="1"/>
</dbReference>
<name>A0A072PFG7_9EURO</name>
<comment type="cofactor">
    <cofactor evidence="1 9">
        <name>FAD</name>
        <dbReference type="ChEBI" id="CHEBI:57692"/>
    </cofactor>
</comment>
<dbReference type="InterPro" id="IPR001433">
    <property type="entry name" value="OxRdtase_FAD/NAD-bd"/>
</dbReference>